<organism evidence="4 5">
    <name type="scientific">Tetrahymena thermophila (strain SB210)</name>
    <dbReference type="NCBI Taxonomy" id="312017"/>
    <lineage>
        <taxon>Eukaryota</taxon>
        <taxon>Sar</taxon>
        <taxon>Alveolata</taxon>
        <taxon>Ciliophora</taxon>
        <taxon>Intramacronucleata</taxon>
        <taxon>Oligohymenophorea</taxon>
        <taxon>Hymenostomatida</taxon>
        <taxon>Tetrahymenina</taxon>
        <taxon>Tetrahymenidae</taxon>
        <taxon>Tetrahymena</taxon>
    </lineage>
</organism>
<dbReference type="GO" id="GO:0005509">
    <property type="term" value="F:calcium ion binding"/>
    <property type="evidence" value="ECO:0007669"/>
    <property type="project" value="InterPro"/>
</dbReference>
<dbReference type="Pfam" id="PF13499">
    <property type="entry name" value="EF-hand_7"/>
    <property type="match status" value="1"/>
</dbReference>
<evidence type="ECO:0000313" key="4">
    <source>
        <dbReference type="EMBL" id="EAR92912.1"/>
    </source>
</evidence>
<feature type="domain" description="EF-hand" evidence="3">
    <location>
        <begin position="67"/>
        <end position="102"/>
    </location>
</feature>
<dbReference type="Gene3D" id="1.10.238.10">
    <property type="entry name" value="EF-hand"/>
    <property type="match status" value="1"/>
</dbReference>
<dbReference type="OMA" id="VEDQPNA"/>
<evidence type="ECO:0000259" key="3">
    <source>
        <dbReference type="PROSITE" id="PS50222"/>
    </source>
</evidence>
<protein>
    <submittedName>
        <fullName evidence="4">EF hand protein</fullName>
    </submittedName>
</protein>
<dbReference type="SMART" id="SM00054">
    <property type="entry name" value="EFh"/>
    <property type="match status" value="2"/>
</dbReference>
<feature type="region of interest" description="Disordered" evidence="2">
    <location>
        <begin position="1"/>
        <end position="28"/>
    </location>
</feature>
<dbReference type="PROSITE" id="PS50222">
    <property type="entry name" value="EF_HAND_2"/>
    <property type="match status" value="2"/>
</dbReference>
<gene>
    <name evidence="4" type="ORF">TTHERM_00295250</name>
</gene>
<name>I7M0X9_TETTS</name>
<reference evidence="5" key="1">
    <citation type="journal article" date="2006" name="PLoS Biol.">
        <title>Macronuclear genome sequence of the ciliate Tetrahymena thermophila, a model eukaryote.</title>
        <authorList>
            <person name="Eisen J.A."/>
            <person name="Coyne R.S."/>
            <person name="Wu M."/>
            <person name="Wu D."/>
            <person name="Thiagarajan M."/>
            <person name="Wortman J.R."/>
            <person name="Badger J.H."/>
            <person name="Ren Q."/>
            <person name="Amedeo P."/>
            <person name="Jones K.M."/>
            <person name="Tallon L.J."/>
            <person name="Delcher A.L."/>
            <person name="Salzberg S.L."/>
            <person name="Silva J.C."/>
            <person name="Haas B.J."/>
            <person name="Majoros W.H."/>
            <person name="Farzad M."/>
            <person name="Carlton J.M."/>
            <person name="Smith R.K. Jr."/>
            <person name="Garg J."/>
            <person name="Pearlman R.E."/>
            <person name="Karrer K.M."/>
            <person name="Sun L."/>
            <person name="Manning G."/>
            <person name="Elde N.C."/>
            <person name="Turkewitz A.P."/>
            <person name="Asai D.J."/>
            <person name="Wilkes D.E."/>
            <person name="Wang Y."/>
            <person name="Cai H."/>
            <person name="Collins K."/>
            <person name="Stewart B.A."/>
            <person name="Lee S.R."/>
            <person name="Wilamowska K."/>
            <person name="Weinberg Z."/>
            <person name="Ruzzo W.L."/>
            <person name="Wloga D."/>
            <person name="Gaertig J."/>
            <person name="Frankel J."/>
            <person name="Tsao C.-C."/>
            <person name="Gorovsky M.A."/>
            <person name="Keeling P.J."/>
            <person name="Waller R.F."/>
            <person name="Patron N.J."/>
            <person name="Cherry J.M."/>
            <person name="Stover N.A."/>
            <person name="Krieger C.J."/>
            <person name="del Toro C."/>
            <person name="Ryder H.F."/>
            <person name="Williamson S.C."/>
            <person name="Barbeau R.A."/>
            <person name="Hamilton E.P."/>
            <person name="Orias E."/>
        </authorList>
    </citation>
    <scope>NUCLEOTIDE SEQUENCE [LARGE SCALE GENOMIC DNA]</scope>
    <source>
        <strain evidence="5">SB210</strain>
    </source>
</reference>
<feature type="compositionally biased region" description="Basic and acidic residues" evidence="2">
    <location>
        <begin position="18"/>
        <end position="28"/>
    </location>
</feature>
<dbReference type="PROSITE" id="PS00018">
    <property type="entry name" value="EF_HAND_1"/>
    <property type="match status" value="2"/>
</dbReference>
<dbReference type="InterPro" id="IPR011992">
    <property type="entry name" value="EF-hand-dom_pair"/>
</dbReference>
<dbReference type="InterPro" id="IPR002048">
    <property type="entry name" value="EF_hand_dom"/>
</dbReference>
<keyword evidence="5" id="KW-1185">Reference proteome</keyword>
<dbReference type="Proteomes" id="UP000009168">
    <property type="component" value="Unassembled WGS sequence"/>
</dbReference>
<dbReference type="InParanoid" id="I7M0X9"/>
<dbReference type="HOGENOM" id="CLU_623288_0_0_1"/>
<evidence type="ECO:0000313" key="5">
    <source>
        <dbReference type="Proteomes" id="UP000009168"/>
    </source>
</evidence>
<evidence type="ECO:0000256" key="1">
    <source>
        <dbReference type="ARBA" id="ARBA00022837"/>
    </source>
</evidence>
<sequence length="466" mass="53517">MSKPKIEDQAQNNSSKQKQYEDFDKSEYDQESKEAIRLVFQKFDRDGSGDIQFDEIGNLAKELGLKIKNEDIQQIFQDLDQNSDKKISFDEFWAWWSSGKPNKLEKLVYYKLKGMKLLKKAHTEFTRMGSSLDSKYDKSIDTHYIALNYGSSKGELSAHINLYIQHSKNQEVREQALKGIKLKDDTQQSAFGIVMRMKSKSPKEGRKILLNLLIDVKRIIGLLNGPQMGKLIEPFEFETFDVDDEIVLFINFKKSTLESLIMHDLIKGIYQIGEKSNAHLEIHLGIKNSLKKIIEEPNIKFVNWLFEGFLAEAKLTMDSQLLKNIRKLIITIFSLRNMNNPDGQSLVSFISIMTLLSSSKFHITFKDMDNIKTFFEGLGLTQLSEDAPSCFDLFKELLQDISLDKIIAENSSYPFLKKLINFLNDQVSGKGFNIFLCFDIAVLHAEFNFEGLGDIIQKLLFPSSNS</sequence>
<keyword evidence="1" id="KW-0106">Calcium</keyword>
<feature type="domain" description="EF-hand" evidence="3">
    <location>
        <begin position="31"/>
        <end position="66"/>
    </location>
</feature>
<dbReference type="KEGG" id="tet:TTHERM_00295250"/>
<dbReference type="SUPFAM" id="SSF47473">
    <property type="entry name" value="EF-hand"/>
    <property type="match status" value="1"/>
</dbReference>
<dbReference type="CDD" id="cd00051">
    <property type="entry name" value="EFh"/>
    <property type="match status" value="1"/>
</dbReference>
<dbReference type="AlphaFoldDB" id="I7M0X9"/>
<dbReference type="EMBL" id="GG662740">
    <property type="protein sequence ID" value="EAR92912.1"/>
    <property type="molecule type" value="Genomic_DNA"/>
</dbReference>
<dbReference type="OrthoDB" id="293868at2759"/>
<accession>I7M0X9</accession>
<dbReference type="GeneID" id="7829461"/>
<evidence type="ECO:0000256" key="2">
    <source>
        <dbReference type="SAM" id="MobiDB-lite"/>
    </source>
</evidence>
<proteinExistence type="predicted"/>
<dbReference type="InterPro" id="IPR018247">
    <property type="entry name" value="EF_Hand_1_Ca_BS"/>
</dbReference>
<dbReference type="eggNOG" id="ENOG502SBXD">
    <property type="taxonomic scope" value="Eukaryota"/>
</dbReference>
<dbReference type="RefSeq" id="XP_001013157.1">
    <property type="nucleotide sequence ID" value="XM_001013157.3"/>
</dbReference>